<dbReference type="Proteomes" id="UP000199055">
    <property type="component" value="Unassembled WGS sequence"/>
</dbReference>
<keyword evidence="4" id="KW-1185">Reference proteome</keyword>
<gene>
    <name evidence="3" type="ORF">SAMN05216481_11288</name>
</gene>
<evidence type="ECO:0000256" key="1">
    <source>
        <dbReference type="SAM" id="MobiDB-lite"/>
    </source>
</evidence>
<dbReference type="STRING" id="403935.SAMN05216481_11288"/>
<evidence type="ECO:0000256" key="2">
    <source>
        <dbReference type="SAM" id="Phobius"/>
    </source>
</evidence>
<feature type="compositionally biased region" description="Gly residues" evidence="1">
    <location>
        <begin position="271"/>
        <end position="317"/>
    </location>
</feature>
<dbReference type="RefSeq" id="WP_093661599.1">
    <property type="nucleotide sequence ID" value="NZ_FOET01000012.1"/>
</dbReference>
<keyword evidence="2" id="KW-0472">Membrane</keyword>
<proteinExistence type="predicted"/>
<keyword evidence="2" id="KW-1133">Transmembrane helix</keyword>
<organism evidence="3 4">
    <name type="scientific">Streptomyces radiopugnans</name>
    <dbReference type="NCBI Taxonomy" id="403935"/>
    <lineage>
        <taxon>Bacteria</taxon>
        <taxon>Bacillati</taxon>
        <taxon>Actinomycetota</taxon>
        <taxon>Actinomycetes</taxon>
        <taxon>Kitasatosporales</taxon>
        <taxon>Streptomycetaceae</taxon>
        <taxon>Streptomyces</taxon>
    </lineage>
</organism>
<dbReference type="AlphaFoldDB" id="A0A1H9HXF7"/>
<feature type="transmembrane region" description="Helical" evidence="2">
    <location>
        <begin position="107"/>
        <end position="130"/>
    </location>
</feature>
<sequence>MRADDRYDWLDEETAERLLRGRSAHPPLSADDPGASALAEALERLAAVPTTAAATAGPAAVPGARDDGELPGEAAALAAFRAARVRPGAVAAERRGRLRSLGRPLRVGLAALALGGVLGGVAIAAGSGVLPAPFGGGNGSPAPATSVSAEPDGLLPPPAGTADSLSGRPGADGGREGEERGGPGAPGEGDPAGAGPGGRSAESGSPVPGRDGAGDRAGDPTTRSPQAEARLEELCEKFLDGELGRRERAELERALGGPDRVEGHCRRSGAAAGGADGGAGGGSASGGSSGGSTSGGSTSGGSSGGSTPGGSSGGSSGTGDSAGPATGGQDGTGDGAEGGDAVPEESGDTLPGEEGGDTFPADTGKAGPTGPAEPGGLPQIPDASRGAATAVPTP</sequence>
<dbReference type="EMBL" id="FOET01000012">
    <property type="protein sequence ID" value="SEQ66885.1"/>
    <property type="molecule type" value="Genomic_DNA"/>
</dbReference>
<evidence type="ECO:0000313" key="4">
    <source>
        <dbReference type="Proteomes" id="UP000199055"/>
    </source>
</evidence>
<feature type="compositionally biased region" description="Gly residues" evidence="1">
    <location>
        <begin position="182"/>
        <end position="198"/>
    </location>
</feature>
<evidence type="ECO:0000313" key="3">
    <source>
        <dbReference type="EMBL" id="SEQ66885.1"/>
    </source>
</evidence>
<reference evidence="3 4" key="1">
    <citation type="submission" date="2016-10" db="EMBL/GenBank/DDBJ databases">
        <authorList>
            <person name="de Groot N.N."/>
        </authorList>
    </citation>
    <scope>NUCLEOTIDE SEQUENCE [LARGE SCALE GENOMIC DNA]</scope>
    <source>
        <strain evidence="3 4">CGMCC 4.3519</strain>
    </source>
</reference>
<accession>A0A1H9HXF7</accession>
<feature type="compositionally biased region" description="Gly residues" evidence="1">
    <location>
        <begin position="325"/>
        <end position="338"/>
    </location>
</feature>
<feature type="region of interest" description="Disordered" evidence="1">
    <location>
        <begin position="138"/>
        <end position="394"/>
    </location>
</feature>
<name>A0A1H9HXF7_9ACTN</name>
<keyword evidence="2" id="KW-0812">Transmembrane</keyword>
<protein>
    <submittedName>
        <fullName evidence="3">Uncharacterized protein</fullName>
    </submittedName>
</protein>
<feature type="compositionally biased region" description="Basic and acidic residues" evidence="1">
    <location>
        <begin position="229"/>
        <end position="265"/>
    </location>
</feature>